<accession>A0A6C0KDH5</accession>
<evidence type="ECO:0000313" key="1">
    <source>
        <dbReference type="EMBL" id="QHU15166.1"/>
    </source>
</evidence>
<protein>
    <submittedName>
        <fullName evidence="1">Uncharacterized protein</fullName>
    </submittedName>
</protein>
<reference evidence="1" key="1">
    <citation type="journal article" date="2020" name="Nature">
        <title>Giant virus diversity and host interactions through global metagenomics.</title>
        <authorList>
            <person name="Schulz F."/>
            <person name="Roux S."/>
            <person name="Paez-Espino D."/>
            <person name="Jungbluth S."/>
            <person name="Walsh D.A."/>
            <person name="Denef V.J."/>
            <person name="McMahon K.D."/>
            <person name="Konstantinidis K.T."/>
            <person name="Eloe-Fadrosh E.A."/>
            <person name="Kyrpides N.C."/>
            <person name="Woyke T."/>
        </authorList>
    </citation>
    <scope>NUCLEOTIDE SEQUENCE</scope>
    <source>
        <strain evidence="1">GVMAG-S-1102244-55</strain>
    </source>
</reference>
<proteinExistence type="predicted"/>
<organism evidence="1">
    <name type="scientific">viral metagenome</name>
    <dbReference type="NCBI Taxonomy" id="1070528"/>
    <lineage>
        <taxon>unclassified sequences</taxon>
        <taxon>metagenomes</taxon>
        <taxon>organismal metagenomes</taxon>
    </lineage>
</organism>
<dbReference type="AlphaFoldDB" id="A0A6C0KDH5"/>
<name>A0A6C0KDH5_9ZZZZ</name>
<dbReference type="EMBL" id="MN740851">
    <property type="protein sequence ID" value="QHU15166.1"/>
    <property type="molecule type" value="Genomic_DNA"/>
</dbReference>
<sequence length="129" mass="13775">MKDKLFLLTILLLSLAIGLMMPIVEGICNNSSYVSGGTGSKGAPVKYRNSDEKSKACKTITDSENSTRLLDVTGLMSKLGGKVNTSLISSNKLLGRSKQLQKNAKSLQNLADGKDVDTSDACKQYPEAC</sequence>